<reference evidence="3 4" key="1">
    <citation type="submission" date="2023-01" db="EMBL/GenBank/DDBJ databases">
        <title>Analysis of 21 Apiospora genomes using comparative genomics revels a genus with tremendous synthesis potential of carbohydrate active enzymes and secondary metabolites.</title>
        <authorList>
            <person name="Sorensen T."/>
        </authorList>
    </citation>
    <scope>NUCLEOTIDE SEQUENCE [LARGE SCALE GENOMIC DNA]</scope>
    <source>
        <strain evidence="3 4">CBS 114990</strain>
    </source>
</reference>
<dbReference type="GeneID" id="92052813"/>
<name>A0ABR1UTR8_9PEZI</name>
<feature type="signal peptide" evidence="1">
    <location>
        <begin position="1"/>
        <end position="18"/>
    </location>
</feature>
<keyword evidence="4" id="KW-1185">Reference proteome</keyword>
<dbReference type="EMBL" id="JAQQWN010000011">
    <property type="protein sequence ID" value="KAK8061218.1"/>
    <property type="molecule type" value="Genomic_DNA"/>
</dbReference>
<keyword evidence="1" id="KW-0732">Signal</keyword>
<dbReference type="InterPro" id="IPR002889">
    <property type="entry name" value="WSC_carb-bd"/>
</dbReference>
<feature type="chain" id="PRO_5046304357" description="WSC domain-containing protein" evidence="1">
    <location>
        <begin position="19"/>
        <end position="126"/>
    </location>
</feature>
<gene>
    <name evidence="3" type="ORF">PG997_015439</name>
</gene>
<dbReference type="RefSeq" id="XP_066660638.1">
    <property type="nucleotide sequence ID" value="XM_066819753.1"/>
</dbReference>
<evidence type="ECO:0000256" key="1">
    <source>
        <dbReference type="SAM" id="SignalP"/>
    </source>
</evidence>
<organism evidence="3 4">
    <name type="scientific">Apiospora hydei</name>
    <dbReference type="NCBI Taxonomy" id="1337664"/>
    <lineage>
        <taxon>Eukaryota</taxon>
        <taxon>Fungi</taxon>
        <taxon>Dikarya</taxon>
        <taxon>Ascomycota</taxon>
        <taxon>Pezizomycotina</taxon>
        <taxon>Sordariomycetes</taxon>
        <taxon>Xylariomycetidae</taxon>
        <taxon>Amphisphaeriales</taxon>
        <taxon>Apiosporaceae</taxon>
        <taxon>Apiospora</taxon>
    </lineage>
</organism>
<sequence>MQLSAALLLAAACAVAQAETFVGCSSKAVSSMSFTSQFMSWGQCADGCKKRACGSTTAMAISGEVCHCGKLPDQNDFVDEALCDTPCPGFGSDKCTLPPAPVVAQLLTSSFLSEGGGKNTFSIFTI</sequence>
<protein>
    <recommendedName>
        <fullName evidence="2">WSC domain-containing protein</fullName>
    </recommendedName>
</protein>
<proteinExistence type="predicted"/>
<evidence type="ECO:0000313" key="3">
    <source>
        <dbReference type="EMBL" id="KAK8061218.1"/>
    </source>
</evidence>
<comment type="caution">
    <text evidence="3">The sequence shown here is derived from an EMBL/GenBank/DDBJ whole genome shotgun (WGS) entry which is preliminary data.</text>
</comment>
<dbReference type="SMART" id="SM00321">
    <property type="entry name" value="WSC"/>
    <property type="match status" value="1"/>
</dbReference>
<accession>A0ABR1UTR8</accession>
<feature type="domain" description="WSC" evidence="2">
    <location>
        <begin position="18"/>
        <end position="107"/>
    </location>
</feature>
<evidence type="ECO:0000313" key="4">
    <source>
        <dbReference type="Proteomes" id="UP001433268"/>
    </source>
</evidence>
<evidence type="ECO:0000259" key="2">
    <source>
        <dbReference type="PROSITE" id="PS51212"/>
    </source>
</evidence>
<dbReference type="PROSITE" id="PS51212">
    <property type="entry name" value="WSC"/>
    <property type="match status" value="1"/>
</dbReference>
<dbReference type="Proteomes" id="UP001433268">
    <property type="component" value="Unassembled WGS sequence"/>
</dbReference>